<keyword evidence="2 8" id="KW-0808">Transferase</keyword>
<feature type="binding site" evidence="8">
    <location>
        <position position="13"/>
    </location>
    <ligand>
        <name>Mg(2+)</name>
        <dbReference type="ChEBI" id="CHEBI:18420"/>
    </ligand>
</feature>
<comment type="subcellular location">
    <subcellularLocation>
        <location evidence="8">Cytoplasm</location>
    </subcellularLocation>
</comment>
<comment type="caution">
    <text evidence="11">The sequence shown here is derived from an EMBL/GenBank/DDBJ whole genome shotgun (WGS) entry which is preliminary data.</text>
</comment>
<gene>
    <name evidence="8" type="primary">acpS</name>
    <name evidence="11" type="ORF">AYJ05_11450</name>
</gene>
<dbReference type="OrthoDB" id="517356at2"/>
<proteinExistence type="inferred from homology"/>
<dbReference type="RefSeq" id="WP_066838966.1">
    <property type="nucleotide sequence ID" value="NZ_LSTQ01000009.1"/>
</dbReference>
<dbReference type="Proteomes" id="UP000076947">
    <property type="component" value="Unassembled WGS sequence"/>
</dbReference>
<organism evidence="11 12">
    <name type="scientific">Corynebacterium stationis</name>
    <dbReference type="NCBI Taxonomy" id="1705"/>
    <lineage>
        <taxon>Bacteria</taxon>
        <taxon>Bacillati</taxon>
        <taxon>Actinomycetota</taxon>
        <taxon>Actinomycetes</taxon>
        <taxon>Mycobacteriales</taxon>
        <taxon>Corynebacteriaceae</taxon>
        <taxon>Corynebacterium</taxon>
    </lineage>
</organism>
<dbReference type="InterPro" id="IPR008278">
    <property type="entry name" value="4-PPantetheinyl_Trfase_dom"/>
</dbReference>
<keyword evidence="8" id="KW-0963">Cytoplasm</keyword>
<feature type="binding site" evidence="8">
    <location>
        <position position="76"/>
    </location>
    <ligand>
        <name>Mg(2+)</name>
        <dbReference type="ChEBI" id="CHEBI:18420"/>
    </ligand>
</feature>
<dbReference type="SUPFAM" id="SSF56214">
    <property type="entry name" value="4'-phosphopantetheinyl transferase"/>
    <property type="match status" value="1"/>
</dbReference>
<keyword evidence="7 8" id="KW-0275">Fatty acid biosynthesis</keyword>
<dbReference type="STRING" id="1705.CA21670_10010"/>
<dbReference type="InterPro" id="IPR037143">
    <property type="entry name" value="4-PPantetheinyl_Trfase_dom_sf"/>
</dbReference>
<dbReference type="InterPro" id="IPR002582">
    <property type="entry name" value="ACPS"/>
</dbReference>
<dbReference type="GO" id="GO:0008897">
    <property type="term" value="F:holo-[acyl-carrier-protein] synthase activity"/>
    <property type="evidence" value="ECO:0007669"/>
    <property type="project" value="UniProtKB-UniRule"/>
</dbReference>
<keyword evidence="3 8" id="KW-0479">Metal-binding</keyword>
<dbReference type="InterPro" id="IPR004568">
    <property type="entry name" value="Ppantetheine-prot_Trfase_dom"/>
</dbReference>
<comment type="function">
    <text evidence="8">Transfers the 4'-phosphopantetheine moiety from coenzyme A to a Ser of acyl-carrier-protein.</text>
</comment>
<keyword evidence="1 8" id="KW-0444">Lipid biosynthesis</keyword>
<dbReference type="Gene3D" id="3.90.470.20">
    <property type="entry name" value="4'-phosphopantetheinyl transferase domain"/>
    <property type="match status" value="1"/>
</dbReference>
<dbReference type="NCBIfam" id="NF000831">
    <property type="entry name" value="PRK00070.3-1"/>
    <property type="match status" value="1"/>
</dbReference>
<accession>A0A177IN08</accession>
<protein>
    <recommendedName>
        <fullName evidence="8">Holo-[acyl-carrier-protein] synthase</fullName>
        <shortName evidence="8">Holo-ACP synthase</shortName>
        <ecNumber evidence="8">2.7.8.7</ecNumber>
    </recommendedName>
    <alternativeName>
        <fullName evidence="8">4'-phosphopantetheinyl transferase AcpS</fullName>
    </alternativeName>
</protein>
<feature type="region of interest" description="Disordered" evidence="9">
    <location>
        <begin position="42"/>
        <end position="62"/>
    </location>
</feature>
<evidence type="ECO:0000256" key="7">
    <source>
        <dbReference type="ARBA" id="ARBA00023160"/>
    </source>
</evidence>
<evidence type="ECO:0000256" key="5">
    <source>
        <dbReference type="ARBA" id="ARBA00022842"/>
    </source>
</evidence>
<keyword evidence="6 8" id="KW-0443">Lipid metabolism</keyword>
<keyword evidence="4 8" id="KW-0276">Fatty acid metabolism</keyword>
<sequence length="155" mass="16912">MLNKHEALAVGVDLVHIPGFSEQLARPGSTFEQVFSPLERRHAQQRRDAVGSDGAASSSLAGSRTEHLAGRWAAKEAFIKAWSQAIYGNPPVIEPDLVNFAEIEVLPDRWGRVALQLKGEVAAKVQESIGDVELSLSISHDGDYATAQCLMCYQR</sequence>
<feature type="compositionally biased region" description="Low complexity" evidence="9">
    <location>
        <begin position="51"/>
        <end position="62"/>
    </location>
</feature>
<dbReference type="EC" id="2.7.8.7" evidence="8"/>
<dbReference type="EMBL" id="LSTQ01000009">
    <property type="protein sequence ID" value="OAH30259.1"/>
    <property type="molecule type" value="Genomic_DNA"/>
</dbReference>
<reference evidence="12" key="1">
    <citation type="submission" date="2016-02" db="EMBL/GenBank/DDBJ databases">
        <authorList>
            <person name="Kaur G."/>
            <person name="Nair G.R."/>
            <person name="Mayilraj S."/>
        </authorList>
    </citation>
    <scope>NUCLEOTIDE SEQUENCE [LARGE SCALE GENOMIC DNA]</scope>
    <source>
        <strain evidence="12">GA-15</strain>
    </source>
</reference>
<dbReference type="GO" id="GO:0006633">
    <property type="term" value="P:fatty acid biosynthetic process"/>
    <property type="evidence" value="ECO:0007669"/>
    <property type="project" value="UniProtKB-UniRule"/>
</dbReference>
<dbReference type="NCBIfam" id="TIGR00556">
    <property type="entry name" value="pantethn_trn"/>
    <property type="match status" value="1"/>
</dbReference>
<evidence type="ECO:0000256" key="9">
    <source>
        <dbReference type="SAM" id="MobiDB-lite"/>
    </source>
</evidence>
<keyword evidence="12" id="KW-1185">Reference proteome</keyword>
<comment type="similarity">
    <text evidence="8">Belongs to the P-Pant transferase superfamily. AcpS family.</text>
</comment>
<feature type="domain" description="4'-phosphopantetheinyl transferase" evidence="10">
    <location>
        <begin position="9"/>
        <end position="125"/>
    </location>
</feature>
<evidence type="ECO:0000259" key="10">
    <source>
        <dbReference type="Pfam" id="PF01648"/>
    </source>
</evidence>
<evidence type="ECO:0000256" key="4">
    <source>
        <dbReference type="ARBA" id="ARBA00022832"/>
    </source>
</evidence>
<dbReference type="AlphaFoldDB" id="A0A177IN08"/>
<evidence type="ECO:0000313" key="11">
    <source>
        <dbReference type="EMBL" id="OAH30259.1"/>
    </source>
</evidence>
<dbReference type="HAMAP" id="MF_00101">
    <property type="entry name" value="AcpS"/>
    <property type="match status" value="1"/>
</dbReference>
<evidence type="ECO:0000256" key="6">
    <source>
        <dbReference type="ARBA" id="ARBA00023098"/>
    </source>
</evidence>
<evidence type="ECO:0000313" key="12">
    <source>
        <dbReference type="Proteomes" id="UP000076947"/>
    </source>
</evidence>
<comment type="catalytic activity">
    <reaction evidence="8">
        <text>apo-[ACP] + CoA = holo-[ACP] + adenosine 3',5'-bisphosphate + H(+)</text>
        <dbReference type="Rhea" id="RHEA:12068"/>
        <dbReference type="Rhea" id="RHEA-COMP:9685"/>
        <dbReference type="Rhea" id="RHEA-COMP:9690"/>
        <dbReference type="ChEBI" id="CHEBI:15378"/>
        <dbReference type="ChEBI" id="CHEBI:29999"/>
        <dbReference type="ChEBI" id="CHEBI:57287"/>
        <dbReference type="ChEBI" id="CHEBI:58343"/>
        <dbReference type="ChEBI" id="CHEBI:64479"/>
        <dbReference type="EC" id="2.7.8.7"/>
    </reaction>
</comment>
<keyword evidence="5 8" id="KW-0460">Magnesium</keyword>
<dbReference type="GO" id="GO:0005737">
    <property type="term" value="C:cytoplasm"/>
    <property type="evidence" value="ECO:0007669"/>
    <property type="project" value="UniProtKB-SubCell"/>
</dbReference>
<name>A0A177IN08_9CORY</name>
<evidence type="ECO:0000256" key="2">
    <source>
        <dbReference type="ARBA" id="ARBA00022679"/>
    </source>
</evidence>
<comment type="cofactor">
    <cofactor evidence="8">
        <name>Mg(2+)</name>
        <dbReference type="ChEBI" id="CHEBI:18420"/>
    </cofactor>
</comment>
<evidence type="ECO:0000256" key="1">
    <source>
        <dbReference type="ARBA" id="ARBA00022516"/>
    </source>
</evidence>
<evidence type="ECO:0000256" key="8">
    <source>
        <dbReference type="HAMAP-Rule" id="MF_00101"/>
    </source>
</evidence>
<dbReference type="Pfam" id="PF01648">
    <property type="entry name" value="ACPS"/>
    <property type="match status" value="1"/>
</dbReference>
<evidence type="ECO:0000256" key="3">
    <source>
        <dbReference type="ARBA" id="ARBA00022723"/>
    </source>
</evidence>
<dbReference type="GO" id="GO:0000287">
    <property type="term" value="F:magnesium ion binding"/>
    <property type="evidence" value="ECO:0007669"/>
    <property type="project" value="UniProtKB-UniRule"/>
</dbReference>